<reference evidence="1 3" key="1">
    <citation type="journal article" date="2016" name="Int. J. Mol. Sci.">
        <title>Comparative genomics of the extreme acidophile Acidithiobacillus thiooxidans reveals intraspecific divergence and niche adaptation.</title>
        <authorList>
            <person name="Zhang X."/>
            <person name="Feng X."/>
            <person name="Tao J."/>
            <person name="Ma L."/>
            <person name="Xiao Y."/>
            <person name="Liang Y."/>
            <person name="Liu X."/>
            <person name="Yin H."/>
        </authorList>
    </citation>
    <scope>NUCLEOTIDE SEQUENCE [LARGE SCALE GENOMIC DNA]</scope>
    <source>
        <strain evidence="2 3">A02</strain>
        <strain evidence="1">DXS-W</strain>
    </source>
</reference>
<evidence type="ECO:0000313" key="2">
    <source>
        <dbReference type="EMBL" id="OCX71543.1"/>
    </source>
</evidence>
<dbReference type="Proteomes" id="UP000095008">
    <property type="component" value="Unassembled WGS sequence"/>
</dbReference>
<dbReference type="eggNOG" id="COG0790">
    <property type="taxonomic scope" value="Bacteria"/>
</dbReference>
<sequence>MAASGSSSAFISPQMAALLTGKTVRTIHNWLDSGAIAGRQLPSAQVPSGVLRQVDLSSLAAKEAHCLLQAFVDCVLQADSGDAQALNEVGIYFFWSGEYSIAANCFEAAAKKGHADAMDFLSTCYFNGQGVDKNQGLGLRWLGSAAALGHCLAQGKLRALGFEV</sequence>
<dbReference type="InterPro" id="IPR006597">
    <property type="entry name" value="Sel1-like"/>
</dbReference>
<dbReference type="SMART" id="SM00671">
    <property type="entry name" value="SEL1"/>
    <property type="match status" value="2"/>
</dbReference>
<dbReference type="SUPFAM" id="SSF81901">
    <property type="entry name" value="HCP-like"/>
    <property type="match status" value="1"/>
</dbReference>
<evidence type="ECO:0008006" key="5">
    <source>
        <dbReference type="Google" id="ProtNLM"/>
    </source>
</evidence>
<gene>
    <name evidence="1" type="ORF">A6M23_19475</name>
    <name evidence="2" type="ORF">A6P07_11730</name>
</gene>
<dbReference type="OrthoDB" id="9792653at2"/>
<evidence type="ECO:0000313" key="3">
    <source>
        <dbReference type="Proteomes" id="UP000094893"/>
    </source>
</evidence>
<accession>A0A1C2HW08</accession>
<comment type="caution">
    <text evidence="1">The sequence shown here is derived from an EMBL/GenBank/DDBJ whole genome shotgun (WGS) entry which is preliminary data.</text>
</comment>
<evidence type="ECO:0000313" key="4">
    <source>
        <dbReference type="Proteomes" id="UP000095008"/>
    </source>
</evidence>
<dbReference type="Pfam" id="PF08238">
    <property type="entry name" value="Sel1"/>
    <property type="match status" value="2"/>
</dbReference>
<dbReference type="InterPro" id="IPR011990">
    <property type="entry name" value="TPR-like_helical_dom_sf"/>
</dbReference>
<keyword evidence="4" id="KW-1185">Reference proteome</keyword>
<proteinExistence type="predicted"/>
<name>A0A1C2HW08_ACITH</name>
<dbReference type="EMBL" id="LWRY01000290">
    <property type="protein sequence ID" value="OCX67928.1"/>
    <property type="molecule type" value="Genomic_DNA"/>
</dbReference>
<evidence type="ECO:0000313" key="1">
    <source>
        <dbReference type="EMBL" id="OCX67928.1"/>
    </source>
</evidence>
<dbReference type="AlphaFoldDB" id="A0A1C2HW08"/>
<dbReference type="EMBL" id="LWSA01000165">
    <property type="protein sequence ID" value="OCX71543.1"/>
    <property type="molecule type" value="Genomic_DNA"/>
</dbReference>
<dbReference type="Gene3D" id="1.25.40.10">
    <property type="entry name" value="Tetratricopeptide repeat domain"/>
    <property type="match status" value="1"/>
</dbReference>
<dbReference type="Proteomes" id="UP000094893">
    <property type="component" value="Unassembled WGS sequence"/>
</dbReference>
<organism evidence="1 4">
    <name type="scientific">Acidithiobacillus thiooxidans</name>
    <name type="common">Thiobacillus thiooxidans</name>
    <dbReference type="NCBI Taxonomy" id="930"/>
    <lineage>
        <taxon>Bacteria</taxon>
        <taxon>Pseudomonadati</taxon>
        <taxon>Pseudomonadota</taxon>
        <taxon>Acidithiobacillia</taxon>
        <taxon>Acidithiobacillales</taxon>
        <taxon>Acidithiobacillaceae</taxon>
        <taxon>Acidithiobacillus</taxon>
    </lineage>
</organism>
<dbReference type="RefSeq" id="WP_024895126.1">
    <property type="nucleotide sequence ID" value="NZ_LWRY01000290.1"/>
</dbReference>
<protein>
    <recommendedName>
        <fullName evidence="5">Sel1 repeat family protein</fullName>
    </recommendedName>
</protein>